<proteinExistence type="predicted"/>
<evidence type="ECO:0000313" key="2">
    <source>
        <dbReference type="EMBL" id="CRZ02269.1"/>
    </source>
</evidence>
<sequence length="106" mass="11711">MTGVSGYDSILSRGVDGERRYRGRSPESAPNRDGLVDGVDLRRLDLLTVLGAVQQIDNGSPRPEPTDAIQHRIRLNHRGWERSLHDDPIAIAPAPIQEHQSTIALI</sequence>
<feature type="non-terminal residue" evidence="2">
    <location>
        <position position="106"/>
    </location>
</feature>
<name>A0A0H5R2X3_9EUKA</name>
<evidence type="ECO:0000256" key="1">
    <source>
        <dbReference type="SAM" id="MobiDB-lite"/>
    </source>
</evidence>
<reference evidence="2" key="1">
    <citation type="submission" date="2015-04" db="EMBL/GenBank/DDBJ databases">
        <title>The genome sequence of the plant pathogenic Rhizarian Plasmodiophora brassicae reveals insights in its biotrophic life cycle and the origin of chitin synthesis.</title>
        <authorList>
            <person name="Schwelm A."/>
            <person name="Fogelqvist J."/>
            <person name="Knaust A."/>
            <person name="Julke S."/>
            <person name="Lilja T."/>
            <person name="Dhandapani V."/>
            <person name="Bonilla-Rosso G."/>
            <person name="Karlsson M."/>
            <person name="Shevchenko A."/>
            <person name="Choi S.R."/>
            <person name="Kim H.G."/>
            <person name="Park J.Y."/>
            <person name="Lim Y.P."/>
            <person name="Ludwig-Muller J."/>
            <person name="Dixelius C."/>
        </authorList>
    </citation>
    <scope>NUCLEOTIDE SEQUENCE</scope>
    <source>
        <tissue evidence="2">Potato root galls</tissue>
    </source>
</reference>
<feature type="region of interest" description="Disordered" evidence="1">
    <location>
        <begin position="1"/>
        <end position="35"/>
    </location>
</feature>
<dbReference type="EMBL" id="HACM01001827">
    <property type="protein sequence ID" value="CRZ02269.1"/>
    <property type="molecule type" value="Transcribed_RNA"/>
</dbReference>
<organism evidence="2">
    <name type="scientific">Spongospora subterranea</name>
    <dbReference type="NCBI Taxonomy" id="70186"/>
    <lineage>
        <taxon>Eukaryota</taxon>
        <taxon>Sar</taxon>
        <taxon>Rhizaria</taxon>
        <taxon>Endomyxa</taxon>
        <taxon>Phytomyxea</taxon>
        <taxon>Plasmodiophorida</taxon>
        <taxon>Plasmodiophoridae</taxon>
        <taxon>Spongospora</taxon>
    </lineage>
</organism>
<accession>A0A0H5R2X3</accession>
<dbReference type="AlphaFoldDB" id="A0A0H5R2X3"/>
<protein>
    <submittedName>
        <fullName evidence="2">Uncharacterized protein</fullName>
    </submittedName>
</protein>